<name>A0A2T2P9H9_CORCC</name>
<proteinExistence type="predicted"/>
<dbReference type="PANTHER" id="PTHR33112:SF16">
    <property type="entry name" value="HETEROKARYON INCOMPATIBILITY DOMAIN-CONTAINING PROTEIN"/>
    <property type="match status" value="1"/>
</dbReference>
<gene>
    <name evidence="2" type="ORF">BS50DRAFT_670740</name>
</gene>
<dbReference type="EMBL" id="KZ678128">
    <property type="protein sequence ID" value="PSN74322.1"/>
    <property type="molecule type" value="Genomic_DNA"/>
</dbReference>
<keyword evidence="3" id="KW-1185">Reference proteome</keyword>
<dbReference type="STRING" id="1448308.A0A2T2P9H9"/>
<sequence>MSQSLCTHCENLAGAWLVPRFYDLRDSVYPAHTEPVKWSTHGSWEDLVSSAETCELCAMIAREAGGIIEGAVEGGAQGAIQLQVFAGSRLEVRCEGRKGVVKLNVGFDGADIARAPANAHGLFGSRVVSKRTVDARNIKTIQHWLSVCKSSHQKCSTWNSSVTYSRHLPTRVLDVDGSHPDVIKLVLPTDTDVSDYVALSYCWGPTGNPYKTDDSNMDLHLTEGFSVDKLPRTLRDAVELTRSAGIRFLWIDALCIIQGNHEDWLREAARMSTVYSRALFTISANAAVDTSTGLFLERSPRHGTSIRLPWPLETPEDGLGPMALHVTPGFRTFREDLAESPLTKRGWTFQERVLSSRILHVGSDLCYWECKEACIGEDQEIGDYSVQDTFSNFKDLLLPTESTADIPTHRYHDKWEAVISQFSTRQLTNGNDIFAALEGVASAFGAKNKLGKYFCGLWEEEILRHLLWQTSRSTLIGRRAQRPPNYRAPSWSWASVDAPVENPAIKIYFHWSRQGSEQTSHLGQDGLLSHKLLKIREIKVETEGSTGFGPVVEAFMQATGYLLSVKLAYSTNRGIWSISSREGDMIGMATWDTDEELNPHMHIWLCPVMQRQQVEGGWAFSECLVLRVADVNYGGEMTFERVGRARAKNIWVGKVVEQDFTIL</sequence>
<dbReference type="Pfam" id="PF06985">
    <property type="entry name" value="HET"/>
    <property type="match status" value="1"/>
</dbReference>
<feature type="domain" description="Heterokaryon incompatibility" evidence="1">
    <location>
        <begin position="196"/>
        <end position="351"/>
    </location>
</feature>
<evidence type="ECO:0000313" key="3">
    <source>
        <dbReference type="Proteomes" id="UP000240883"/>
    </source>
</evidence>
<reference evidence="2 3" key="1">
    <citation type="journal article" date="2018" name="Front. Microbiol.">
        <title>Genome-Wide Analysis of Corynespora cassiicola Leaf Fall Disease Putative Effectors.</title>
        <authorList>
            <person name="Lopez D."/>
            <person name="Ribeiro S."/>
            <person name="Label P."/>
            <person name="Fumanal B."/>
            <person name="Venisse J.S."/>
            <person name="Kohler A."/>
            <person name="de Oliveira R.R."/>
            <person name="Labutti K."/>
            <person name="Lipzen A."/>
            <person name="Lail K."/>
            <person name="Bauer D."/>
            <person name="Ohm R.A."/>
            <person name="Barry K.W."/>
            <person name="Spatafora J."/>
            <person name="Grigoriev I.V."/>
            <person name="Martin F.M."/>
            <person name="Pujade-Renaud V."/>
        </authorList>
    </citation>
    <scope>NUCLEOTIDE SEQUENCE [LARGE SCALE GENOMIC DNA]</scope>
    <source>
        <strain evidence="2 3">Philippines</strain>
    </source>
</reference>
<dbReference type="OrthoDB" id="3486565at2759"/>
<protein>
    <submittedName>
        <fullName evidence="2">HET-domain-containing protein</fullName>
    </submittedName>
</protein>
<organism evidence="2 3">
    <name type="scientific">Corynespora cassiicola Philippines</name>
    <dbReference type="NCBI Taxonomy" id="1448308"/>
    <lineage>
        <taxon>Eukaryota</taxon>
        <taxon>Fungi</taxon>
        <taxon>Dikarya</taxon>
        <taxon>Ascomycota</taxon>
        <taxon>Pezizomycotina</taxon>
        <taxon>Dothideomycetes</taxon>
        <taxon>Pleosporomycetidae</taxon>
        <taxon>Pleosporales</taxon>
        <taxon>Corynesporascaceae</taxon>
        <taxon>Corynespora</taxon>
    </lineage>
</organism>
<dbReference type="PANTHER" id="PTHR33112">
    <property type="entry name" value="DOMAIN PROTEIN, PUTATIVE-RELATED"/>
    <property type="match status" value="1"/>
</dbReference>
<dbReference type="AlphaFoldDB" id="A0A2T2P9H9"/>
<evidence type="ECO:0000259" key="1">
    <source>
        <dbReference type="Pfam" id="PF06985"/>
    </source>
</evidence>
<dbReference type="Proteomes" id="UP000240883">
    <property type="component" value="Unassembled WGS sequence"/>
</dbReference>
<evidence type="ECO:0000313" key="2">
    <source>
        <dbReference type="EMBL" id="PSN74322.1"/>
    </source>
</evidence>
<accession>A0A2T2P9H9</accession>
<dbReference type="InterPro" id="IPR010730">
    <property type="entry name" value="HET"/>
</dbReference>